<sequence>MNLQQKIENEIAILRRLIAWYKRSPDSESVCMVIAYEYALQVLQEVYEVSKQEEVMPF</sequence>
<dbReference type="EMBL" id="AHFB01000084">
    <property type="protein sequence ID" value="EOO30760.1"/>
    <property type="molecule type" value="Genomic_DNA"/>
</dbReference>
<name>A0A9W5V0T0_BACCE</name>
<accession>A0A9W5V0T0</accession>
<reference evidence="1 2" key="1">
    <citation type="submission" date="2012-12" db="EMBL/GenBank/DDBJ databases">
        <title>The Genome Sequence of Bacillus cereus VD133.</title>
        <authorList>
            <consortium name="The Broad Institute Genome Sequencing Platform"/>
            <consortium name="The Broad Institute Genome Sequencing Center for Infectious Disease"/>
            <person name="Feldgarden M."/>
            <person name="Van der Auwera G.A."/>
            <person name="Mahillon J."/>
            <person name="Duprez V."/>
            <person name="Timmery S."/>
            <person name="Mattelet C."/>
            <person name="Dierick K."/>
            <person name="Sun M."/>
            <person name="Yu Z."/>
            <person name="Zhu L."/>
            <person name="Hu X."/>
            <person name="Shank E.B."/>
            <person name="Swiecicka I."/>
            <person name="Hansen B.M."/>
            <person name="Andrup L."/>
            <person name="Walker B."/>
            <person name="Young S.K."/>
            <person name="Zeng Q."/>
            <person name="Gargeya S."/>
            <person name="Fitzgerald M."/>
            <person name="Haas B."/>
            <person name="Abouelleil A."/>
            <person name="Alvarado L."/>
            <person name="Arachchi H.M."/>
            <person name="Berlin A.M."/>
            <person name="Chapman S.B."/>
            <person name="Dewar J."/>
            <person name="Goldberg J."/>
            <person name="Griggs A."/>
            <person name="Gujja S."/>
            <person name="Hansen M."/>
            <person name="Howarth C."/>
            <person name="Imamovic A."/>
            <person name="Larimer J."/>
            <person name="McCowan C."/>
            <person name="Murphy C."/>
            <person name="Neiman D."/>
            <person name="Pearson M."/>
            <person name="Priest M."/>
            <person name="Roberts A."/>
            <person name="Saif S."/>
            <person name="Shea T."/>
            <person name="Sisk P."/>
            <person name="Sykes S."/>
            <person name="Wortman J."/>
            <person name="Nusbaum C."/>
            <person name="Birren B."/>
        </authorList>
    </citation>
    <scope>NUCLEOTIDE SEQUENCE [LARGE SCALE GENOMIC DNA]</scope>
    <source>
        <strain evidence="1 2">VD133</strain>
    </source>
</reference>
<dbReference type="AlphaFoldDB" id="A0A9W5V0T0"/>
<dbReference type="Proteomes" id="UP000014018">
    <property type="component" value="Unassembled WGS sequence"/>
</dbReference>
<gene>
    <name evidence="1" type="ORF">IIU_05077</name>
</gene>
<protein>
    <submittedName>
        <fullName evidence="1">Uncharacterized protein</fullName>
    </submittedName>
</protein>
<evidence type="ECO:0000313" key="1">
    <source>
        <dbReference type="EMBL" id="EOO30760.1"/>
    </source>
</evidence>
<dbReference type="RefSeq" id="WP_016111473.1">
    <property type="nucleotide sequence ID" value="NZ_KB976191.1"/>
</dbReference>
<comment type="caution">
    <text evidence="1">The sequence shown here is derived from an EMBL/GenBank/DDBJ whole genome shotgun (WGS) entry which is preliminary data.</text>
</comment>
<organism evidence="1 2">
    <name type="scientific">Bacillus cereus VD133</name>
    <dbReference type="NCBI Taxonomy" id="1053233"/>
    <lineage>
        <taxon>Bacteria</taxon>
        <taxon>Bacillati</taxon>
        <taxon>Bacillota</taxon>
        <taxon>Bacilli</taxon>
        <taxon>Bacillales</taxon>
        <taxon>Bacillaceae</taxon>
        <taxon>Bacillus</taxon>
        <taxon>Bacillus cereus group</taxon>
    </lineage>
</organism>
<proteinExistence type="predicted"/>
<evidence type="ECO:0000313" key="2">
    <source>
        <dbReference type="Proteomes" id="UP000014018"/>
    </source>
</evidence>